<proteinExistence type="predicted"/>
<accession>A0A7J7JX83</accession>
<protein>
    <submittedName>
        <fullName evidence="1">Uncharacterized protein</fullName>
    </submittedName>
</protein>
<evidence type="ECO:0000313" key="1">
    <source>
        <dbReference type="EMBL" id="KAF6030543.1"/>
    </source>
</evidence>
<comment type="caution">
    <text evidence="1">The sequence shown here is derived from an EMBL/GenBank/DDBJ whole genome shotgun (WGS) entry which is preliminary data.</text>
</comment>
<sequence length="83" mass="10122">MYCSSDIEWKLYFHLLYTSVPKNGYARLSNNPVKELIPFCGFPYYYINAFKKLHKFDTQMPKRYVRYIDATVMCQEKWSWTEN</sequence>
<keyword evidence="2" id="KW-1185">Reference proteome</keyword>
<reference evidence="1" key="1">
    <citation type="submission" date="2020-06" db="EMBL/GenBank/DDBJ databases">
        <title>Draft genome of Bugula neritina, a colonial animal packing powerful symbionts and potential medicines.</title>
        <authorList>
            <person name="Rayko M."/>
        </authorList>
    </citation>
    <scope>NUCLEOTIDE SEQUENCE [LARGE SCALE GENOMIC DNA]</scope>
    <source>
        <strain evidence="1">Kwan_BN1</strain>
    </source>
</reference>
<organism evidence="1 2">
    <name type="scientific">Bugula neritina</name>
    <name type="common">Brown bryozoan</name>
    <name type="synonym">Sertularia neritina</name>
    <dbReference type="NCBI Taxonomy" id="10212"/>
    <lineage>
        <taxon>Eukaryota</taxon>
        <taxon>Metazoa</taxon>
        <taxon>Spiralia</taxon>
        <taxon>Lophotrochozoa</taxon>
        <taxon>Bryozoa</taxon>
        <taxon>Gymnolaemata</taxon>
        <taxon>Cheilostomatida</taxon>
        <taxon>Flustrina</taxon>
        <taxon>Buguloidea</taxon>
        <taxon>Bugulidae</taxon>
        <taxon>Bugula</taxon>
    </lineage>
</organism>
<dbReference type="Proteomes" id="UP000593567">
    <property type="component" value="Unassembled WGS sequence"/>
</dbReference>
<name>A0A7J7JX83_BUGNE</name>
<gene>
    <name evidence="1" type="ORF">EB796_011151</name>
</gene>
<dbReference type="EMBL" id="VXIV02001693">
    <property type="protein sequence ID" value="KAF6030543.1"/>
    <property type="molecule type" value="Genomic_DNA"/>
</dbReference>
<evidence type="ECO:0000313" key="2">
    <source>
        <dbReference type="Proteomes" id="UP000593567"/>
    </source>
</evidence>
<dbReference type="AlphaFoldDB" id="A0A7J7JX83"/>